<dbReference type="InterPro" id="IPR013830">
    <property type="entry name" value="SGNH_hydro"/>
</dbReference>
<dbReference type="AlphaFoldDB" id="A0A7K1Y7Q5"/>
<dbReference type="RefSeq" id="WP_160843884.1">
    <property type="nucleotide sequence ID" value="NZ_WVHT01000002.1"/>
</dbReference>
<dbReference type="Pfam" id="PF13472">
    <property type="entry name" value="Lipase_GDSL_2"/>
    <property type="match status" value="1"/>
</dbReference>
<reference evidence="2 3" key="1">
    <citation type="submission" date="2019-11" db="EMBL/GenBank/DDBJ databases">
        <title>Pedobacter sp. HMF7647 Genome sequencing and assembly.</title>
        <authorList>
            <person name="Kang H."/>
            <person name="Kim H."/>
            <person name="Joh K."/>
        </authorList>
    </citation>
    <scope>NUCLEOTIDE SEQUENCE [LARGE SCALE GENOMIC DNA]</scope>
    <source>
        <strain evidence="2 3">HMF7647</strain>
    </source>
</reference>
<proteinExistence type="predicted"/>
<comment type="caution">
    <text evidence="2">The sequence shown here is derived from an EMBL/GenBank/DDBJ whole genome shotgun (WGS) entry which is preliminary data.</text>
</comment>
<keyword evidence="3" id="KW-1185">Reference proteome</keyword>
<sequence length="213" mass="24595">MEFYGNSITCGYSVEDTSDKDSPASQYENHYLSYAALTARHFNANYNCIAKSGIGILISWFPYVMPDVYDRLDPNDPKSKWDFSKFSPEIVVINLFQNDSWLTKRPEHVEFKRLFGTIPPTEDKIVSSYLSFLKSIREKYPKAKIICALGNMDATKEGSPWPGYISKAVSQLDDQAVYTYFFPYKNTAGHPKINEQKVMSNQLIQFIEEKFKW</sequence>
<name>A0A7K1Y7Q5_9SPHI</name>
<dbReference type="InterPro" id="IPR052762">
    <property type="entry name" value="PCW_deacetylase/CE"/>
</dbReference>
<feature type="domain" description="SGNH hydrolase-type esterase" evidence="1">
    <location>
        <begin position="3"/>
        <end position="173"/>
    </location>
</feature>
<dbReference type="PANTHER" id="PTHR37834">
    <property type="entry name" value="GDSL-LIKE LIPASE/ACYLHYDROLASE DOMAIN PROTEIN (AFU_ORTHOLOGUE AFUA_2G00620)"/>
    <property type="match status" value="1"/>
</dbReference>
<evidence type="ECO:0000259" key="1">
    <source>
        <dbReference type="Pfam" id="PF13472"/>
    </source>
</evidence>
<dbReference type="Gene3D" id="3.40.50.1110">
    <property type="entry name" value="SGNH hydrolase"/>
    <property type="match status" value="1"/>
</dbReference>
<dbReference type="Proteomes" id="UP000466586">
    <property type="component" value="Unassembled WGS sequence"/>
</dbReference>
<dbReference type="GO" id="GO:0016788">
    <property type="term" value="F:hydrolase activity, acting on ester bonds"/>
    <property type="evidence" value="ECO:0007669"/>
    <property type="project" value="UniProtKB-ARBA"/>
</dbReference>
<accession>A0A7K1Y7Q5</accession>
<protein>
    <recommendedName>
        <fullName evidence="1">SGNH hydrolase-type esterase domain-containing protein</fullName>
    </recommendedName>
</protein>
<dbReference type="PANTHER" id="PTHR37834:SF2">
    <property type="entry name" value="ESTERASE, SGNH HYDROLASE-TYPE"/>
    <property type="match status" value="1"/>
</dbReference>
<evidence type="ECO:0000313" key="3">
    <source>
        <dbReference type="Proteomes" id="UP000466586"/>
    </source>
</evidence>
<dbReference type="SUPFAM" id="SSF52266">
    <property type="entry name" value="SGNH hydrolase"/>
    <property type="match status" value="1"/>
</dbReference>
<evidence type="ECO:0000313" key="2">
    <source>
        <dbReference type="EMBL" id="MXV50460.1"/>
    </source>
</evidence>
<dbReference type="EMBL" id="WVHT01000002">
    <property type="protein sequence ID" value="MXV50460.1"/>
    <property type="molecule type" value="Genomic_DNA"/>
</dbReference>
<gene>
    <name evidence="2" type="ORF">GS399_05700</name>
</gene>
<organism evidence="2 3">
    <name type="scientific">Hufsiella arboris</name>
    <dbReference type="NCBI Taxonomy" id="2695275"/>
    <lineage>
        <taxon>Bacteria</taxon>
        <taxon>Pseudomonadati</taxon>
        <taxon>Bacteroidota</taxon>
        <taxon>Sphingobacteriia</taxon>
        <taxon>Sphingobacteriales</taxon>
        <taxon>Sphingobacteriaceae</taxon>
        <taxon>Hufsiella</taxon>
    </lineage>
</organism>
<dbReference type="InterPro" id="IPR036514">
    <property type="entry name" value="SGNH_hydro_sf"/>
</dbReference>